<evidence type="ECO:0000256" key="8">
    <source>
        <dbReference type="ARBA" id="ARBA00047391"/>
    </source>
</evidence>
<evidence type="ECO:0000256" key="1">
    <source>
        <dbReference type="ARBA" id="ARBA00005098"/>
    </source>
</evidence>
<dbReference type="PANTHER" id="PTHR43782">
    <property type="entry name" value="ARGINASE"/>
    <property type="match status" value="1"/>
</dbReference>
<dbReference type="PIRSF" id="PIRSF036979">
    <property type="entry name" value="Arginase"/>
    <property type="match status" value="1"/>
</dbReference>
<dbReference type="SUPFAM" id="SSF52768">
    <property type="entry name" value="Arginase/deacetylase"/>
    <property type="match status" value="1"/>
</dbReference>
<feature type="binding site" evidence="9">
    <location>
        <position position="230"/>
    </location>
    <ligand>
        <name>Mn(2+)</name>
        <dbReference type="ChEBI" id="CHEBI:29035"/>
        <label>1</label>
    </ligand>
</feature>
<evidence type="ECO:0000256" key="5">
    <source>
        <dbReference type="ARBA" id="ARBA00022723"/>
    </source>
</evidence>
<dbReference type="STRING" id="1348657.M622_00565"/>
<evidence type="ECO:0000256" key="11">
    <source>
        <dbReference type="RuleBase" id="RU003684"/>
    </source>
</evidence>
<proteinExistence type="inferred from homology"/>
<dbReference type="GO" id="GO:0004053">
    <property type="term" value="F:arginase activity"/>
    <property type="evidence" value="ECO:0007669"/>
    <property type="project" value="UniProtKB-EC"/>
</dbReference>
<keyword evidence="4" id="KW-0056">Arginine metabolism</keyword>
<dbReference type="InterPro" id="IPR006035">
    <property type="entry name" value="Ureohydrolase"/>
</dbReference>
<feature type="binding site" evidence="9">
    <location>
        <position position="132"/>
    </location>
    <ligand>
        <name>Mn(2+)</name>
        <dbReference type="ChEBI" id="CHEBI:29035"/>
        <label>1</label>
    </ligand>
</feature>
<dbReference type="EC" id="3.5.3.1" evidence="2"/>
<comment type="caution">
    <text evidence="12">The sequence shown here is derived from an EMBL/GenBank/DDBJ whole genome shotgun (WGS) entry which is preliminary data.</text>
</comment>
<keyword evidence="7 9" id="KW-0464">Manganese</keyword>
<keyword evidence="6 11" id="KW-0378">Hydrolase</keyword>
<evidence type="ECO:0000256" key="10">
    <source>
        <dbReference type="PROSITE-ProRule" id="PRU00742"/>
    </source>
</evidence>
<dbReference type="PANTHER" id="PTHR43782:SF3">
    <property type="entry name" value="ARGINASE"/>
    <property type="match status" value="1"/>
</dbReference>
<dbReference type="GO" id="GO:0000050">
    <property type="term" value="P:urea cycle"/>
    <property type="evidence" value="ECO:0007669"/>
    <property type="project" value="UniProtKB-UniPathway"/>
</dbReference>
<dbReference type="UniPathway" id="UPA00158">
    <property type="reaction ID" value="UER00270"/>
</dbReference>
<dbReference type="Proteomes" id="UP000015455">
    <property type="component" value="Unassembled WGS sequence"/>
</dbReference>
<dbReference type="InterPro" id="IPR023696">
    <property type="entry name" value="Ureohydrolase_dom_sf"/>
</dbReference>
<feature type="binding site" evidence="9">
    <location>
        <position position="128"/>
    </location>
    <ligand>
        <name>Mn(2+)</name>
        <dbReference type="ChEBI" id="CHEBI:29035"/>
        <label>1</label>
    </ligand>
</feature>
<dbReference type="PROSITE" id="PS51409">
    <property type="entry name" value="ARGINASE_2"/>
    <property type="match status" value="1"/>
</dbReference>
<protein>
    <recommendedName>
        <fullName evidence="3">Arginase</fullName>
        <ecNumber evidence="2">3.5.3.1</ecNumber>
    </recommendedName>
</protein>
<evidence type="ECO:0000313" key="13">
    <source>
        <dbReference type="Proteomes" id="UP000015455"/>
    </source>
</evidence>
<dbReference type="RefSeq" id="WP_021247576.1">
    <property type="nucleotide sequence ID" value="NZ_ATJV01000001.1"/>
</dbReference>
<feature type="binding site" evidence="9">
    <location>
        <position position="104"/>
    </location>
    <ligand>
        <name>Mn(2+)</name>
        <dbReference type="ChEBI" id="CHEBI:29035"/>
        <label>1</label>
    </ligand>
</feature>
<organism evidence="12 13">
    <name type="scientific">Thauera terpenica 58Eu</name>
    <dbReference type="NCBI Taxonomy" id="1348657"/>
    <lineage>
        <taxon>Bacteria</taxon>
        <taxon>Pseudomonadati</taxon>
        <taxon>Pseudomonadota</taxon>
        <taxon>Betaproteobacteria</taxon>
        <taxon>Rhodocyclales</taxon>
        <taxon>Zoogloeaceae</taxon>
        <taxon>Thauera</taxon>
    </lineage>
</organism>
<evidence type="ECO:0000256" key="4">
    <source>
        <dbReference type="ARBA" id="ARBA00022503"/>
    </source>
</evidence>
<reference evidence="12 13" key="1">
    <citation type="submission" date="2013-06" db="EMBL/GenBank/DDBJ databases">
        <title>Draft genome sequence of Thauera terpenica.</title>
        <authorList>
            <person name="Liu B."/>
            <person name="Frostegard A.H."/>
            <person name="Shapleigh J.P."/>
        </authorList>
    </citation>
    <scope>NUCLEOTIDE SEQUENCE [LARGE SCALE GENOMIC DNA]</scope>
    <source>
        <strain evidence="12 13">58Eu</strain>
    </source>
</reference>
<evidence type="ECO:0000256" key="9">
    <source>
        <dbReference type="PIRSR" id="PIRSR036979-1"/>
    </source>
</evidence>
<dbReference type="PROSITE" id="PS01053">
    <property type="entry name" value="ARGINASE_1"/>
    <property type="match status" value="1"/>
</dbReference>
<accession>S9ZUS3</accession>
<dbReference type="InterPro" id="IPR020855">
    <property type="entry name" value="Ureohydrolase_Mn_BS"/>
</dbReference>
<evidence type="ECO:0000256" key="7">
    <source>
        <dbReference type="ARBA" id="ARBA00023211"/>
    </source>
</evidence>
<dbReference type="GO" id="GO:0005829">
    <property type="term" value="C:cytosol"/>
    <property type="evidence" value="ECO:0007669"/>
    <property type="project" value="TreeGrafter"/>
</dbReference>
<name>S9ZUS3_9RHOO</name>
<keyword evidence="5 9" id="KW-0479">Metal-binding</keyword>
<evidence type="ECO:0000256" key="3">
    <source>
        <dbReference type="ARBA" id="ARBA00018123"/>
    </source>
</evidence>
<gene>
    <name evidence="12" type="ORF">M622_00565</name>
</gene>
<keyword evidence="13" id="KW-1185">Reference proteome</keyword>
<comment type="pathway">
    <text evidence="1">Nitrogen metabolism; urea cycle; L-ornithine and urea from L-arginine: step 1/1.</text>
</comment>
<dbReference type="PATRIC" id="fig|1348657.5.peg.112"/>
<dbReference type="Pfam" id="PF00491">
    <property type="entry name" value="Arginase"/>
    <property type="match status" value="1"/>
</dbReference>
<dbReference type="CDD" id="cd09989">
    <property type="entry name" value="Arginase"/>
    <property type="match status" value="1"/>
</dbReference>
<comment type="similarity">
    <text evidence="10 11">Belongs to the arginase family.</text>
</comment>
<feature type="binding site" evidence="9">
    <location>
        <position position="130"/>
    </location>
    <ligand>
        <name>Mn(2+)</name>
        <dbReference type="ChEBI" id="CHEBI:29035"/>
        <label>1</label>
    </ligand>
</feature>
<dbReference type="EMBL" id="ATJV01000001">
    <property type="protein sequence ID" value="EPZ17292.1"/>
    <property type="molecule type" value="Genomic_DNA"/>
</dbReference>
<dbReference type="Gene3D" id="3.40.800.10">
    <property type="entry name" value="Ureohydrolase domain"/>
    <property type="match status" value="1"/>
</dbReference>
<dbReference type="AlphaFoldDB" id="S9ZUS3"/>
<dbReference type="PRINTS" id="PR00116">
    <property type="entry name" value="ARGINASE"/>
</dbReference>
<evidence type="ECO:0000313" key="12">
    <source>
        <dbReference type="EMBL" id="EPZ17292.1"/>
    </source>
</evidence>
<dbReference type="GO" id="GO:0006525">
    <property type="term" value="P:arginine metabolic process"/>
    <property type="evidence" value="ECO:0007669"/>
    <property type="project" value="UniProtKB-KW"/>
</dbReference>
<dbReference type="GO" id="GO:0030145">
    <property type="term" value="F:manganese ion binding"/>
    <property type="evidence" value="ECO:0007669"/>
    <property type="project" value="TreeGrafter"/>
</dbReference>
<dbReference type="eggNOG" id="COG0010">
    <property type="taxonomic scope" value="Bacteria"/>
</dbReference>
<evidence type="ECO:0000256" key="2">
    <source>
        <dbReference type="ARBA" id="ARBA00012168"/>
    </source>
</evidence>
<comment type="catalytic activity">
    <reaction evidence="8">
        <text>L-arginine + H2O = urea + L-ornithine</text>
        <dbReference type="Rhea" id="RHEA:20569"/>
        <dbReference type="ChEBI" id="CHEBI:15377"/>
        <dbReference type="ChEBI" id="CHEBI:16199"/>
        <dbReference type="ChEBI" id="CHEBI:32682"/>
        <dbReference type="ChEBI" id="CHEBI:46911"/>
        <dbReference type="EC" id="3.5.3.1"/>
    </reaction>
</comment>
<dbReference type="OrthoDB" id="3398487at2"/>
<evidence type="ECO:0000256" key="6">
    <source>
        <dbReference type="ARBA" id="ARBA00022801"/>
    </source>
</evidence>
<dbReference type="InterPro" id="IPR014033">
    <property type="entry name" value="Arginase"/>
</dbReference>
<comment type="cofactor">
    <cofactor evidence="9">
        <name>Mn(2+)</name>
        <dbReference type="ChEBI" id="CHEBI:29035"/>
    </cofactor>
    <text evidence="9">Binds 2 manganese ions per subunit.</text>
</comment>
<sequence>MTISAAAGNAPRVHILGAACALGAPHAGSAHAPSALRSAQLMRSLIAAGVDAQWVDTLHPVADTNDAFDMRTRLELNGAFARTLAKAVAALPAGVLPFVLGGDHAIASGTWRGVGRRLGHAPGLIWIDAHLDSHTALTTHSGNIHGMPLAALLGEGDPALAAIAGPTLDPQRTCVIGARAWEAEEHALLQRLGVRVFAMDEVRARGLAAVFCDALDIVRAGAPGFGLSLDLDAIEPSTLPAVTCPEVGGIDPAALVAALRHLRACEDFVALELVEYRPDLDPEGDSAHWIAAFAAAALGPRPERCKSAMKRAPSLCQH</sequence>
<feature type="binding site" evidence="9">
    <location>
        <position position="232"/>
    </location>
    <ligand>
        <name>Mn(2+)</name>
        <dbReference type="ChEBI" id="CHEBI:29035"/>
        <label>2</label>
    </ligand>
</feature>